<dbReference type="EMBL" id="QZEZ01000003">
    <property type="protein sequence ID" value="RJK96547.1"/>
    <property type="molecule type" value="Genomic_DNA"/>
</dbReference>
<dbReference type="OrthoDB" id="9801520at2"/>
<dbReference type="GO" id="GO:0006298">
    <property type="term" value="P:mismatch repair"/>
    <property type="evidence" value="ECO:0007669"/>
    <property type="project" value="InterPro"/>
</dbReference>
<dbReference type="Gene3D" id="3.40.960.10">
    <property type="entry name" value="VSR Endonuclease"/>
    <property type="match status" value="1"/>
</dbReference>
<dbReference type="Pfam" id="PF03852">
    <property type="entry name" value="Vsr"/>
    <property type="match status" value="1"/>
</dbReference>
<evidence type="ECO:0000256" key="3">
    <source>
        <dbReference type="ARBA" id="ARBA00022763"/>
    </source>
</evidence>
<name>A0A3A3Z1X0_9ACTN</name>
<gene>
    <name evidence="7" type="ORF">D5H78_09240</name>
</gene>
<evidence type="ECO:0000256" key="2">
    <source>
        <dbReference type="ARBA" id="ARBA00022759"/>
    </source>
</evidence>
<dbReference type="InterPro" id="IPR004603">
    <property type="entry name" value="DNA_mismatch_endonuc_vsr"/>
</dbReference>
<comment type="similarity">
    <text evidence="6">Belongs to the Vsr family.</text>
</comment>
<evidence type="ECO:0000313" key="7">
    <source>
        <dbReference type="EMBL" id="RJK96547.1"/>
    </source>
</evidence>
<dbReference type="GO" id="GO:0004519">
    <property type="term" value="F:endonuclease activity"/>
    <property type="evidence" value="ECO:0007669"/>
    <property type="project" value="UniProtKB-KW"/>
</dbReference>
<protein>
    <submittedName>
        <fullName evidence="7">Very short patch repair endonuclease</fullName>
    </submittedName>
</protein>
<keyword evidence="5" id="KW-0234">DNA repair</keyword>
<keyword evidence="3" id="KW-0227">DNA damage</keyword>
<accession>A0A3A3Z1X0</accession>
<sequence>MRRNRCRDTAAELAVRRELHRRGYRFLVDATPAGTNRRRRADVVLRGPRIALFVDGCFWHSCPEHLHLPRANADWWRAKLASVVARDRDTDRHLLEHGWWPTRAWEHEDPADVVDDVAVAVRLRRILAALA</sequence>
<keyword evidence="4" id="KW-0378">Hydrolase</keyword>
<proteinExistence type="inferred from homology"/>
<dbReference type="GO" id="GO:0016787">
    <property type="term" value="F:hydrolase activity"/>
    <property type="evidence" value="ECO:0007669"/>
    <property type="project" value="UniProtKB-KW"/>
</dbReference>
<evidence type="ECO:0000256" key="4">
    <source>
        <dbReference type="ARBA" id="ARBA00022801"/>
    </source>
</evidence>
<dbReference type="SUPFAM" id="SSF52980">
    <property type="entry name" value="Restriction endonuclease-like"/>
    <property type="match status" value="1"/>
</dbReference>
<dbReference type="Proteomes" id="UP000265614">
    <property type="component" value="Unassembled WGS sequence"/>
</dbReference>
<organism evidence="7 8">
    <name type="scientific">Vallicoccus soli</name>
    <dbReference type="NCBI Taxonomy" id="2339232"/>
    <lineage>
        <taxon>Bacteria</taxon>
        <taxon>Bacillati</taxon>
        <taxon>Actinomycetota</taxon>
        <taxon>Actinomycetes</taxon>
        <taxon>Motilibacterales</taxon>
        <taxon>Vallicoccaceae</taxon>
        <taxon>Vallicoccus</taxon>
    </lineage>
</organism>
<keyword evidence="8" id="KW-1185">Reference proteome</keyword>
<keyword evidence="2 7" id="KW-0255">Endonuclease</keyword>
<dbReference type="AlphaFoldDB" id="A0A3A3Z1X0"/>
<comment type="caution">
    <text evidence="7">The sequence shown here is derived from an EMBL/GenBank/DDBJ whole genome shotgun (WGS) entry which is preliminary data.</text>
</comment>
<reference evidence="7 8" key="1">
    <citation type="submission" date="2018-09" db="EMBL/GenBank/DDBJ databases">
        <title>YIM 75000 draft genome.</title>
        <authorList>
            <person name="Tang S."/>
            <person name="Feng Y."/>
        </authorList>
    </citation>
    <scope>NUCLEOTIDE SEQUENCE [LARGE SCALE GENOMIC DNA]</scope>
    <source>
        <strain evidence="7 8">YIM 75000</strain>
    </source>
</reference>
<evidence type="ECO:0000256" key="6">
    <source>
        <dbReference type="ARBA" id="ARBA00029466"/>
    </source>
</evidence>
<evidence type="ECO:0000256" key="1">
    <source>
        <dbReference type="ARBA" id="ARBA00022722"/>
    </source>
</evidence>
<evidence type="ECO:0000313" key="8">
    <source>
        <dbReference type="Proteomes" id="UP000265614"/>
    </source>
</evidence>
<evidence type="ECO:0000256" key="5">
    <source>
        <dbReference type="ARBA" id="ARBA00023204"/>
    </source>
</evidence>
<dbReference type="InterPro" id="IPR011335">
    <property type="entry name" value="Restrct_endonuc-II-like"/>
</dbReference>
<keyword evidence="1" id="KW-0540">Nuclease</keyword>